<name>F2NIT6_DESAR</name>
<proteinExistence type="predicted"/>
<accession>F2NIT6</accession>
<organism evidence="2 3">
    <name type="scientific">Desulfobacca acetoxidans (strain ATCC 700848 / DSM 11109 / ASRB2)</name>
    <dbReference type="NCBI Taxonomy" id="880072"/>
    <lineage>
        <taxon>Bacteria</taxon>
        <taxon>Pseudomonadati</taxon>
        <taxon>Thermodesulfobacteriota</taxon>
        <taxon>Desulfobaccia</taxon>
        <taxon>Desulfobaccales</taxon>
        <taxon>Desulfobaccaceae</taxon>
        <taxon>Desulfobacca</taxon>
    </lineage>
</organism>
<sequence length="183" mass="19827">MQVRIGWIFTLAVVVGLASVAIGWAYNGGQGPGSGGWEFFSSPTGGPVGLMWGGYKNEMRLEREAAAAKHNYCPTGGCVVRLEKLAIFPKRVQRGRTAYIDLAYTILTASDIGIPVTISREIFFQGKSLGKTFSKNLRTPNGSFSQEVSFVMPDNSAPGVYSLKTQVITGYGQDEKTIDFTVE</sequence>
<evidence type="ECO:0000313" key="2">
    <source>
        <dbReference type="EMBL" id="AEB10630.1"/>
    </source>
</evidence>
<dbReference type="KEGG" id="dao:Desac_2829"/>
<evidence type="ECO:0000256" key="1">
    <source>
        <dbReference type="SAM" id="Phobius"/>
    </source>
</evidence>
<feature type="transmembrane region" description="Helical" evidence="1">
    <location>
        <begin position="7"/>
        <end position="26"/>
    </location>
</feature>
<keyword evidence="1" id="KW-0812">Transmembrane</keyword>
<keyword evidence="1" id="KW-0472">Membrane</keyword>
<reference evidence="3" key="2">
    <citation type="submission" date="2011-03" db="EMBL/GenBank/DDBJ databases">
        <title>The complete genome of Desulfobacca acetoxidans DSM 11109.</title>
        <authorList>
            <consortium name="US DOE Joint Genome Institute (JGI-PGF)"/>
            <person name="Lucas S."/>
            <person name="Copeland A."/>
            <person name="Lapidus A."/>
            <person name="Bruce D."/>
            <person name="Goodwin L."/>
            <person name="Pitluck S."/>
            <person name="Peters L."/>
            <person name="Kyrpides N."/>
            <person name="Mavromatis K."/>
            <person name="Ivanova N."/>
            <person name="Ovchinnikova G."/>
            <person name="Teshima H."/>
            <person name="Detter J.C."/>
            <person name="Han C."/>
            <person name="Land M."/>
            <person name="Hauser L."/>
            <person name="Markowitz V."/>
            <person name="Cheng J.-F."/>
            <person name="Hugenholtz P."/>
            <person name="Woyke T."/>
            <person name="Wu D."/>
            <person name="Spring S."/>
            <person name="Schueler E."/>
            <person name="Brambilla E."/>
            <person name="Klenk H.-P."/>
            <person name="Eisen J.A."/>
        </authorList>
    </citation>
    <scope>NUCLEOTIDE SEQUENCE [LARGE SCALE GENOMIC DNA]</scope>
    <source>
        <strain evidence="3">ATCC 700848 / DSM 11109 / ASRB2</strain>
    </source>
</reference>
<keyword evidence="3" id="KW-1185">Reference proteome</keyword>
<dbReference type="Proteomes" id="UP000000483">
    <property type="component" value="Chromosome"/>
</dbReference>
<gene>
    <name evidence="2" type="ordered locus">Desac_2829</name>
</gene>
<dbReference type="EMBL" id="CP002629">
    <property type="protein sequence ID" value="AEB10630.1"/>
    <property type="molecule type" value="Genomic_DNA"/>
</dbReference>
<evidence type="ECO:0000313" key="3">
    <source>
        <dbReference type="Proteomes" id="UP000000483"/>
    </source>
</evidence>
<dbReference type="HOGENOM" id="CLU_1472922_0_0_7"/>
<dbReference type="RefSeq" id="WP_013707739.1">
    <property type="nucleotide sequence ID" value="NC_015388.1"/>
</dbReference>
<reference evidence="2 3" key="1">
    <citation type="journal article" date="2011" name="Stand. Genomic Sci.">
        <title>Complete genome sequence of the acetate-degrading sulfate reducer Desulfobacca acetoxidans type strain (ASRB2).</title>
        <authorList>
            <person name="Goker M."/>
            <person name="Teshima H."/>
            <person name="Lapidus A."/>
            <person name="Nolan M."/>
            <person name="Lucas S."/>
            <person name="Hammon N."/>
            <person name="Deshpande S."/>
            <person name="Cheng J.F."/>
            <person name="Tapia R."/>
            <person name="Han C."/>
            <person name="Goodwin L."/>
            <person name="Pitluck S."/>
            <person name="Huntemann M."/>
            <person name="Liolios K."/>
            <person name="Ivanova N."/>
            <person name="Pagani I."/>
            <person name="Mavromatis K."/>
            <person name="Ovchinikova G."/>
            <person name="Pati A."/>
            <person name="Chen A."/>
            <person name="Palaniappan K."/>
            <person name="Land M."/>
            <person name="Hauser L."/>
            <person name="Brambilla E.M."/>
            <person name="Rohde M."/>
            <person name="Spring S."/>
            <person name="Detter J.C."/>
            <person name="Woyke T."/>
            <person name="Bristow J."/>
            <person name="Eisen J.A."/>
            <person name="Markowitz V."/>
            <person name="Hugenholtz P."/>
            <person name="Kyrpides N.C."/>
            <person name="Klenk H.P."/>
        </authorList>
    </citation>
    <scope>NUCLEOTIDE SEQUENCE [LARGE SCALE GENOMIC DNA]</scope>
    <source>
        <strain evidence="3">ATCC 700848 / DSM 11109 / ASRB2</strain>
    </source>
</reference>
<keyword evidence="1" id="KW-1133">Transmembrane helix</keyword>
<protein>
    <submittedName>
        <fullName evidence="2">Uncharacterized protein</fullName>
    </submittedName>
</protein>
<dbReference type="AlphaFoldDB" id="F2NIT6"/>